<dbReference type="PANTHER" id="PTHR10098:SF108">
    <property type="entry name" value="TETRATRICOPEPTIDE REPEAT PROTEIN 28"/>
    <property type="match status" value="1"/>
</dbReference>
<keyword evidence="1" id="KW-0802">TPR repeat</keyword>
<dbReference type="RefSeq" id="XP_031551294.1">
    <property type="nucleotide sequence ID" value="XM_031695434.1"/>
</dbReference>
<organism evidence="4 5">
    <name type="scientific">Actinia tenebrosa</name>
    <name type="common">Australian red waratah sea anemone</name>
    <dbReference type="NCBI Taxonomy" id="6105"/>
    <lineage>
        <taxon>Eukaryota</taxon>
        <taxon>Metazoa</taxon>
        <taxon>Cnidaria</taxon>
        <taxon>Anthozoa</taxon>
        <taxon>Hexacorallia</taxon>
        <taxon>Actiniaria</taxon>
        <taxon>Actiniidae</taxon>
        <taxon>Actinia</taxon>
    </lineage>
</organism>
<protein>
    <submittedName>
        <fullName evidence="5">Tetratricopeptide repeat protein 28-like</fullName>
    </submittedName>
</protein>
<dbReference type="InterPro" id="IPR026000">
    <property type="entry name" value="Apc5_dom"/>
</dbReference>
<dbReference type="GeneID" id="116288618"/>
<dbReference type="OrthoDB" id="9927874at2759"/>
<dbReference type="Pfam" id="PF12862">
    <property type="entry name" value="ANAPC5"/>
    <property type="match status" value="2"/>
</dbReference>
<dbReference type="KEGG" id="aten:116288618"/>
<feature type="domain" description="Anaphase-promoting complex subunit 5" evidence="3">
    <location>
        <begin position="45"/>
        <end position="111"/>
    </location>
</feature>
<dbReference type="Gene3D" id="1.25.40.10">
    <property type="entry name" value="Tetratricopeptide repeat domain"/>
    <property type="match status" value="4"/>
</dbReference>
<evidence type="ECO:0000259" key="2">
    <source>
        <dbReference type="Pfam" id="PF12770"/>
    </source>
</evidence>
<dbReference type="InParanoid" id="A0A6P8H4L5"/>
<evidence type="ECO:0000313" key="5">
    <source>
        <dbReference type="RefSeq" id="XP_031551294.1"/>
    </source>
</evidence>
<proteinExistence type="predicted"/>
<dbReference type="Pfam" id="PF13424">
    <property type="entry name" value="TPR_12"/>
    <property type="match status" value="2"/>
</dbReference>
<evidence type="ECO:0000259" key="3">
    <source>
        <dbReference type="Pfam" id="PF12862"/>
    </source>
</evidence>
<dbReference type="Proteomes" id="UP000515163">
    <property type="component" value="Unplaced"/>
</dbReference>
<dbReference type="SMART" id="SM00028">
    <property type="entry name" value="TPR"/>
    <property type="match status" value="8"/>
</dbReference>
<dbReference type="SUPFAM" id="SSF48452">
    <property type="entry name" value="TPR-like"/>
    <property type="match status" value="3"/>
</dbReference>
<feature type="repeat" description="TPR" evidence="1">
    <location>
        <begin position="196"/>
        <end position="229"/>
    </location>
</feature>
<dbReference type="InterPro" id="IPR024983">
    <property type="entry name" value="CHAT_dom"/>
</dbReference>
<accession>A0A6P8H4L5</accession>
<name>A0A6P8H4L5_ACTTE</name>
<evidence type="ECO:0000313" key="4">
    <source>
        <dbReference type="Proteomes" id="UP000515163"/>
    </source>
</evidence>
<dbReference type="AlphaFoldDB" id="A0A6P8H4L5"/>
<feature type="repeat" description="TPR" evidence="1">
    <location>
        <begin position="155"/>
        <end position="188"/>
    </location>
</feature>
<dbReference type="InterPro" id="IPR011990">
    <property type="entry name" value="TPR-like_helical_dom_sf"/>
</dbReference>
<feature type="domain" description="Anaphase-promoting complex subunit 5" evidence="3">
    <location>
        <begin position="422"/>
        <end position="487"/>
    </location>
</feature>
<dbReference type="InterPro" id="IPR019734">
    <property type="entry name" value="TPR_rpt"/>
</dbReference>
<keyword evidence="4" id="KW-1185">Reference proteome</keyword>
<dbReference type="PANTHER" id="PTHR10098">
    <property type="entry name" value="RAPSYN-RELATED"/>
    <property type="match status" value="1"/>
</dbReference>
<reference evidence="5" key="1">
    <citation type="submission" date="2025-08" db="UniProtKB">
        <authorList>
            <consortium name="RefSeq"/>
        </authorList>
    </citation>
    <scope>IDENTIFICATION</scope>
    <source>
        <tissue evidence="5">Tentacle</tissue>
    </source>
</reference>
<gene>
    <name evidence="5" type="primary">LOC116288618</name>
</gene>
<dbReference type="Pfam" id="PF12770">
    <property type="entry name" value="CHAT"/>
    <property type="match status" value="1"/>
</dbReference>
<dbReference type="PROSITE" id="PS50005">
    <property type="entry name" value="TPR"/>
    <property type="match status" value="2"/>
</dbReference>
<feature type="domain" description="CHAT" evidence="2">
    <location>
        <begin position="734"/>
        <end position="995"/>
    </location>
</feature>
<sequence length="1002" mass="113586">MGHALSFLDRYDDAIDCGKKCLKIAQEIDGAEGMMMAYNLIMFAYTDMQKYDDTIHYAHKLLDCAMKNNNQKGMIDACLYLGRAHLALNQYQDATEYGQKCIGIAREIKDRCVEVRAYLLMGRIYDALSDYHNAIIYCKKCIELAITIGDKRAEAHAYSELGDIYYSLEKYDDAISNCNKCVHIDKDDNEEKTADVNAYLTLGEVYRCLEKYDEAIQNYKQCIDIVNRIGCEKNAVAKACLRIGEIYQTLKQYNDALYYAKKCMDMAQETGGKMMEAQACLGLSFYYLISEDEKSIDNAIRYGKKCLDISQEIGHKKTQMYGHLLHTRAYIDSLQLNEMFQSIDAGMMIASDLGDKEATEKFKEFRSSLYLRVGLFDKCDAPSVKELLEVPSCSEDELLQDLDQAVKTCDKTKKHRAFIRLYNSYLSKKEYEKSINCLEQLKEMDLDRSVNLFCFTEVGNLYQLMGQNDMALHSFKQGLTTAESCPDTDGYLSQFYHGFGQLLYILDRKLNLAEQYLRKAMRCFEAIFTALGSLDEFKISIFDQYIDSYKPLAILLINGKRIEEALLVLDRCRARALKDLMMSNFKMEQEKSNDEHLEYNDVLSLVSRNDFSIAFYSLPFNAFLKYFLGGETNLHYSFCLNDSLQIDVDRLFDEMGVREVVDCENRSLDKEEDIQKERRRCIEEHEELNQATALLLNLNSNTGESNGNSTETKGSTLEDLFDILECDRILSSKQDEVVIIPDGPLYKVPFPALRDPRTGKYLSETKRIRLAPSLATLKHFEDFPTDQTSDGKPLIIGNPLVGKVMMNGKECDIPRLPGALGEAAEISVLLNTPPLLGDMATKPAVLERLRQGVSVVHIAAHGSLTKGRILLAASPEVRATKIPDEEDYMLTMADVQKAQVRAQLVVLSCCHSGRGEIRAEGVVSMCRAFLASGARAEVASLWAIDDDATLDFMTSFYGNLKNGKSASTSLQLTMNEMRNTYKDPKYWAPFFIMGDDITLKPI</sequence>
<evidence type="ECO:0000256" key="1">
    <source>
        <dbReference type="PROSITE-ProRule" id="PRU00339"/>
    </source>
</evidence>